<dbReference type="GO" id="GO:0032040">
    <property type="term" value="C:small-subunit processome"/>
    <property type="evidence" value="ECO:0007669"/>
    <property type="project" value="TreeGrafter"/>
</dbReference>
<name>A0A540NS90_MALBA</name>
<accession>A0A540NS90</accession>
<dbReference type="GO" id="GO:0042254">
    <property type="term" value="P:ribosome biogenesis"/>
    <property type="evidence" value="ECO:0007669"/>
    <property type="project" value="InterPro"/>
</dbReference>
<dbReference type="PANTHER" id="PTHR12455:SF0">
    <property type="entry name" value="NUCLEOLAR COMPLEX PROTEIN 4 HOMOLOG"/>
    <property type="match status" value="1"/>
</dbReference>
<proteinExistence type="inferred from homology"/>
<feature type="domain" description="CCAAT-binding factor" evidence="3">
    <location>
        <begin position="480"/>
        <end position="568"/>
    </location>
</feature>
<keyword evidence="5" id="KW-1185">Reference proteome</keyword>
<comment type="similarity">
    <text evidence="1">Belongs to the CBF/MAK21 family.</text>
</comment>
<evidence type="ECO:0000256" key="2">
    <source>
        <dbReference type="SAM" id="MobiDB-lite"/>
    </source>
</evidence>
<dbReference type="AlphaFoldDB" id="A0A540NS90"/>
<comment type="caution">
    <text evidence="4">The sequence shown here is derived from an EMBL/GenBank/DDBJ whole genome shotgun (WGS) entry which is preliminary data.</text>
</comment>
<evidence type="ECO:0000256" key="1">
    <source>
        <dbReference type="ARBA" id="ARBA00007797"/>
    </source>
</evidence>
<evidence type="ECO:0000313" key="4">
    <source>
        <dbReference type="EMBL" id="TQE13887.1"/>
    </source>
</evidence>
<feature type="region of interest" description="Disordered" evidence="2">
    <location>
        <begin position="86"/>
        <end position="114"/>
    </location>
</feature>
<evidence type="ECO:0000313" key="5">
    <source>
        <dbReference type="Proteomes" id="UP000315295"/>
    </source>
</evidence>
<sequence>MAAEISHPAGGSAAAQGCYGSNDNKKSPFNNFGSQFGPWQAVMLKRLNEEMKAFMPEIKRSACSPLNLETWYSSLLEVLDEKPFLNDNQKQPLPQSSPRSRISKKQKQKQKATKLSDLKTLGNELLSSRAYINNLPKLLSFVSPASPPQYLVESLLSLLSFFTPLLHDLPPSSSKPTASDGSHDDPDFIYRTWLLSKFDELLEALVEVLLSPQSDETLKEVVLDTIMEFVKFGNGGKFHSAMYHRLLRSIVYTTSPVDLLLDLLSSKYFKYIDVRYFTYISLEKLSKVLDANGISEDKNVKTDGKDGEHPSESMDQLIHKIHYLISHIPSLETSVDKTDHEIWSGSGEYEDLSGNLKADGKQHRTEKHKDKVLSAANIAKKMKLKFTKAWLSFLRLPLPVDVYKEVLATLHQAVIPFLANPVLLCDFLTRSYDIGGVISVMALSSLFILMMQHGLEYPNFYEKLYALLVPSIFLAKHRSKFFQRHPSINCLVNRGGGGETVKDDPEAEQRVADGADGTVTGLADKSIKKSGIGPFDNEQTDPMKSNAMRSSLWEIDTLRHHYCPAVSSSGSYATIFGEQVRRRIKSAPLAYYKAAPTALFSDSESQFLGWTFKSEDSKRKNESADENGKIDKECEDSLVKRQRIKCC</sequence>
<protein>
    <recommendedName>
        <fullName evidence="3">CCAAT-binding factor domain-containing protein</fullName>
    </recommendedName>
</protein>
<dbReference type="STRING" id="106549.A0A540NS90"/>
<evidence type="ECO:0000259" key="3">
    <source>
        <dbReference type="Pfam" id="PF03914"/>
    </source>
</evidence>
<dbReference type="GO" id="GO:0030692">
    <property type="term" value="C:Noc4p-Nop14p complex"/>
    <property type="evidence" value="ECO:0007669"/>
    <property type="project" value="TreeGrafter"/>
</dbReference>
<gene>
    <name evidence="4" type="ORF">C1H46_000518</name>
</gene>
<dbReference type="Pfam" id="PF03914">
    <property type="entry name" value="CBF"/>
    <property type="match status" value="1"/>
</dbReference>
<reference evidence="4 5" key="1">
    <citation type="journal article" date="2019" name="G3 (Bethesda)">
        <title>Sequencing of a Wild Apple (Malus baccata) Genome Unravels the Differences Between Cultivated and Wild Apple Species Regarding Disease Resistance and Cold Tolerance.</title>
        <authorList>
            <person name="Chen X."/>
        </authorList>
    </citation>
    <scope>NUCLEOTIDE SEQUENCE [LARGE SCALE GENOMIC DNA]</scope>
    <source>
        <strain evidence="5">cv. Shandingzi</strain>
        <tissue evidence="4">Leaves</tissue>
    </source>
</reference>
<dbReference type="Proteomes" id="UP000315295">
    <property type="component" value="Unassembled WGS sequence"/>
</dbReference>
<feature type="compositionally biased region" description="Basic residues" evidence="2">
    <location>
        <begin position="101"/>
        <end position="112"/>
    </location>
</feature>
<dbReference type="InterPro" id="IPR005612">
    <property type="entry name" value="CCAAT-binding_factor"/>
</dbReference>
<dbReference type="PANTHER" id="PTHR12455">
    <property type="entry name" value="NUCLEOLAR COMPLEX PROTEIN 4"/>
    <property type="match status" value="1"/>
</dbReference>
<dbReference type="EMBL" id="VIEB01000008">
    <property type="protein sequence ID" value="TQE13887.1"/>
    <property type="molecule type" value="Genomic_DNA"/>
</dbReference>
<organism evidence="4 5">
    <name type="scientific">Malus baccata</name>
    <name type="common">Siberian crab apple</name>
    <name type="synonym">Pyrus baccata</name>
    <dbReference type="NCBI Taxonomy" id="106549"/>
    <lineage>
        <taxon>Eukaryota</taxon>
        <taxon>Viridiplantae</taxon>
        <taxon>Streptophyta</taxon>
        <taxon>Embryophyta</taxon>
        <taxon>Tracheophyta</taxon>
        <taxon>Spermatophyta</taxon>
        <taxon>Magnoliopsida</taxon>
        <taxon>eudicotyledons</taxon>
        <taxon>Gunneridae</taxon>
        <taxon>Pentapetalae</taxon>
        <taxon>rosids</taxon>
        <taxon>fabids</taxon>
        <taxon>Rosales</taxon>
        <taxon>Rosaceae</taxon>
        <taxon>Amygdaloideae</taxon>
        <taxon>Maleae</taxon>
        <taxon>Malus</taxon>
    </lineage>
</organism>
<dbReference type="InterPro" id="IPR027193">
    <property type="entry name" value="Noc4"/>
</dbReference>